<dbReference type="InterPro" id="IPR036291">
    <property type="entry name" value="NAD(P)-bd_dom_sf"/>
</dbReference>
<feature type="domain" description="NmrA-like" evidence="4">
    <location>
        <begin position="4"/>
        <end position="275"/>
    </location>
</feature>
<evidence type="ECO:0000256" key="1">
    <source>
        <dbReference type="ARBA" id="ARBA00006328"/>
    </source>
</evidence>
<dbReference type="Gene3D" id="3.40.50.720">
    <property type="entry name" value="NAD(P)-binding Rossmann-like Domain"/>
    <property type="match status" value="1"/>
</dbReference>
<evidence type="ECO:0000313" key="6">
    <source>
        <dbReference type="Proteomes" id="UP000258309"/>
    </source>
</evidence>
<keyword evidence="6" id="KW-1185">Reference proteome</keyword>
<name>A0A3E2HLA0_SCYLI</name>
<dbReference type="InterPro" id="IPR051164">
    <property type="entry name" value="NmrA-like_oxidored"/>
</dbReference>
<reference evidence="5 6" key="1">
    <citation type="submission" date="2018-05" db="EMBL/GenBank/DDBJ databases">
        <title>Draft genome sequence of Scytalidium lignicola DSM 105466, a ubiquitous saprotrophic fungus.</title>
        <authorList>
            <person name="Buettner E."/>
            <person name="Gebauer A.M."/>
            <person name="Hofrichter M."/>
            <person name="Liers C."/>
            <person name="Kellner H."/>
        </authorList>
    </citation>
    <scope>NUCLEOTIDE SEQUENCE [LARGE SCALE GENOMIC DNA]</scope>
    <source>
        <strain evidence="5 6">DSM 105466</strain>
    </source>
</reference>
<dbReference type="AlphaFoldDB" id="A0A3E2HLA0"/>
<dbReference type="SUPFAM" id="SSF51735">
    <property type="entry name" value="NAD(P)-binding Rossmann-fold domains"/>
    <property type="match status" value="1"/>
</dbReference>
<feature type="non-terminal residue" evidence="5">
    <location>
        <position position="317"/>
    </location>
</feature>
<evidence type="ECO:0000313" key="5">
    <source>
        <dbReference type="EMBL" id="RFU34166.1"/>
    </source>
</evidence>
<dbReference type="InterPro" id="IPR008030">
    <property type="entry name" value="NmrA-like"/>
</dbReference>
<accession>A0A3E2HLA0</accession>
<dbReference type="STRING" id="5539.A0A3E2HLA0"/>
<feature type="non-terminal residue" evidence="5">
    <location>
        <position position="1"/>
    </location>
</feature>
<dbReference type="OrthoDB" id="3358371at2759"/>
<gene>
    <name evidence="5" type="ORF">B7463_g2167</name>
</gene>
<dbReference type="GO" id="GO:0016491">
    <property type="term" value="F:oxidoreductase activity"/>
    <property type="evidence" value="ECO:0007669"/>
    <property type="project" value="UniProtKB-KW"/>
</dbReference>
<dbReference type="Pfam" id="PF05368">
    <property type="entry name" value="NmrA"/>
    <property type="match status" value="1"/>
</dbReference>
<dbReference type="Gene3D" id="3.90.25.10">
    <property type="entry name" value="UDP-galactose 4-epimerase, domain 1"/>
    <property type="match status" value="1"/>
</dbReference>
<dbReference type="Proteomes" id="UP000258309">
    <property type="component" value="Unassembled WGS sequence"/>
</dbReference>
<evidence type="ECO:0000256" key="3">
    <source>
        <dbReference type="ARBA" id="ARBA00023002"/>
    </source>
</evidence>
<keyword evidence="2" id="KW-0521">NADP</keyword>
<sequence>MAAKRIITVMGATGVQGGAVVRALSTTPEFSVRAVTRNSKSPSAQKLAVLPNVSVIEGDMSKPDTLVLAFKGAEVVYAITNFYDPTIRADTLEEARQGCAMADLAKEQGVKLFIWSTIPSALLRTGARFDSLRLVENKFTVLQYLKYKEVPHVDLYLGFFMDNWINFGGIGKDKNGYTVSQPVLHPDTKLGMIWIEKDLGPSVIAILKKYPSHPEILGKSLYGVSGMYSTRYFVEEVKKQIGENTRLITMPSSGLEELDRMYHYYNDWGVYTDVEILHPRSVECGFSFTPMSEFVKEVVVPFTNSLDGASGVQARGF</sequence>
<evidence type="ECO:0000256" key="2">
    <source>
        <dbReference type="ARBA" id="ARBA00022857"/>
    </source>
</evidence>
<comment type="similarity">
    <text evidence="1">Belongs to the NmrA-type oxidoreductase family.</text>
</comment>
<dbReference type="OMA" id="DACKANH"/>
<organism evidence="5 6">
    <name type="scientific">Scytalidium lignicola</name>
    <name type="common">Hyphomycete</name>
    <dbReference type="NCBI Taxonomy" id="5539"/>
    <lineage>
        <taxon>Eukaryota</taxon>
        <taxon>Fungi</taxon>
        <taxon>Dikarya</taxon>
        <taxon>Ascomycota</taxon>
        <taxon>Pezizomycotina</taxon>
        <taxon>Leotiomycetes</taxon>
        <taxon>Leotiomycetes incertae sedis</taxon>
        <taxon>Scytalidium</taxon>
    </lineage>
</organism>
<dbReference type="EMBL" id="NCSJ02000024">
    <property type="protein sequence ID" value="RFU34166.1"/>
    <property type="molecule type" value="Genomic_DNA"/>
</dbReference>
<dbReference type="GO" id="GO:0005634">
    <property type="term" value="C:nucleus"/>
    <property type="evidence" value="ECO:0007669"/>
    <property type="project" value="TreeGrafter"/>
</dbReference>
<evidence type="ECO:0000259" key="4">
    <source>
        <dbReference type="Pfam" id="PF05368"/>
    </source>
</evidence>
<proteinExistence type="inferred from homology"/>
<protein>
    <recommendedName>
        <fullName evidence="4">NmrA-like domain-containing protein</fullName>
    </recommendedName>
</protein>
<dbReference type="PANTHER" id="PTHR42748">
    <property type="entry name" value="NITROGEN METABOLITE REPRESSION PROTEIN NMRA FAMILY MEMBER"/>
    <property type="match status" value="1"/>
</dbReference>
<keyword evidence="3" id="KW-0560">Oxidoreductase</keyword>
<comment type="caution">
    <text evidence="5">The sequence shown here is derived from an EMBL/GenBank/DDBJ whole genome shotgun (WGS) entry which is preliminary data.</text>
</comment>
<dbReference type="PANTHER" id="PTHR42748:SF30">
    <property type="entry name" value="NMRA-LIKE DOMAIN-CONTAINING PROTEIN"/>
    <property type="match status" value="1"/>
</dbReference>